<evidence type="ECO:0000256" key="4">
    <source>
        <dbReference type="ARBA" id="ARBA00023216"/>
    </source>
</evidence>
<proteinExistence type="inferred from homology"/>
<keyword evidence="4 6" id="KW-0041">Annexin</keyword>
<name>A0AAW0PL18_9GOBI</name>
<evidence type="ECO:0000256" key="2">
    <source>
        <dbReference type="ARBA" id="ARBA00022737"/>
    </source>
</evidence>
<dbReference type="SUPFAM" id="SSF47874">
    <property type="entry name" value="Annexin"/>
    <property type="match status" value="1"/>
</dbReference>
<evidence type="ECO:0000256" key="5">
    <source>
        <dbReference type="ARBA" id="ARBA00023302"/>
    </source>
</evidence>
<dbReference type="FunFam" id="1.10.220.10:FF:000003">
    <property type="entry name" value="Annexin"/>
    <property type="match status" value="1"/>
</dbReference>
<comment type="domain">
    <text evidence="6">A pair of annexin repeats may form one binding site for calcium and phospholipid.</text>
</comment>
<dbReference type="GO" id="GO:0005634">
    <property type="term" value="C:nucleus"/>
    <property type="evidence" value="ECO:0007669"/>
    <property type="project" value="TreeGrafter"/>
</dbReference>
<dbReference type="GO" id="GO:0005509">
    <property type="term" value="F:calcium ion binding"/>
    <property type="evidence" value="ECO:0007669"/>
    <property type="project" value="InterPro"/>
</dbReference>
<dbReference type="InterPro" id="IPR018252">
    <property type="entry name" value="Annexin_repeat_CS"/>
</dbReference>
<dbReference type="Gene3D" id="1.10.220.10">
    <property type="entry name" value="Annexin"/>
    <property type="match status" value="4"/>
</dbReference>
<dbReference type="GO" id="GO:0005886">
    <property type="term" value="C:plasma membrane"/>
    <property type="evidence" value="ECO:0007669"/>
    <property type="project" value="TreeGrafter"/>
</dbReference>
<dbReference type="FunFam" id="1.10.220.10:FF:000001">
    <property type="entry name" value="Annexin"/>
    <property type="match status" value="1"/>
</dbReference>
<dbReference type="SMART" id="SM00335">
    <property type="entry name" value="ANX"/>
    <property type="match status" value="4"/>
</dbReference>
<gene>
    <name evidence="8" type="ORF">WMY93_009092</name>
</gene>
<dbReference type="GO" id="GO:0005544">
    <property type="term" value="F:calcium-dependent phospholipid binding"/>
    <property type="evidence" value="ECO:0007669"/>
    <property type="project" value="UniProtKB-KW"/>
</dbReference>
<dbReference type="InterPro" id="IPR018502">
    <property type="entry name" value="Annexin_repeat"/>
</dbReference>
<dbReference type="PRINTS" id="PR00201">
    <property type="entry name" value="ANNEXINV"/>
</dbReference>
<dbReference type="Pfam" id="PF00191">
    <property type="entry name" value="Annexin"/>
    <property type="match status" value="4"/>
</dbReference>
<keyword evidence="5 6" id="KW-0111">Calcium/phospholipid-binding</keyword>
<dbReference type="PROSITE" id="PS00223">
    <property type="entry name" value="ANNEXIN_1"/>
    <property type="match status" value="3"/>
</dbReference>
<dbReference type="AlphaFoldDB" id="A0AAW0PL18"/>
<sequence length="370" mass="41148">MTLCPLRGSPSRHLSLETPHPPQESSRAYTGHQLNKASQRRAQPHFCLHTFGKKMAYRGSVKPYVNFNAKHDAEILHKAMKGIGTDEDAILMLLTARTNDQRQQIKAAYKKAYGKDLVSALKSELGGLFEDLIVALMTPPILYDATLLNKALKGAGTNDDVLIEILASRTADEIKDIIKVYKKEFGNKLEKDICGDTSGYYQKLLVILLQASREEDVDEGKIEKDAKDLYAAGEGKFGTDEEKFINILGNRSTEHLLKVFAAYKKIAGCDIEESVEGETTGNLENLLLAVVKCTKSVPAFFADILYHSMRRAGTDDDTLMRVMVSRSEQDMLDIRAAFKKKYGASLYSTIQEDTTGDYQKALLYLCGGQD</sequence>
<dbReference type="Proteomes" id="UP001460270">
    <property type="component" value="Unassembled WGS sequence"/>
</dbReference>
<dbReference type="PRINTS" id="PR00196">
    <property type="entry name" value="ANNEXIN"/>
</dbReference>
<dbReference type="GO" id="GO:0001786">
    <property type="term" value="F:phosphatidylserine binding"/>
    <property type="evidence" value="ECO:0007669"/>
    <property type="project" value="TreeGrafter"/>
</dbReference>
<feature type="compositionally biased region" description="Polar residues" evidence="7">
    <location>
        <begin position="23"/>
        <end position="37"/>
    </location>
</feature>
<organism evidence="8 9">
    <name type="scientific">Mugilogobius chulae</name>
    <name type="common">yellowstripe goby</name>
    <dbReference type="NCBI Taxonomy" id="88201"/>
    <lineage>
        <taxon>Eukaryota</taxon>
        <taxon>Metazoa</taxon>
        <taxon>Chordata</taxon>
        <taxon>Craniata</taxon>
        <taxon>Vertebrata</taxon>
        <taxon>Euteleostomi</taxon>
        <taxon>Actinopterygii</taxon>
        <taxon>Neopterygii</taxon>
        <taxon>Teleostei</taxon>
        <taxon>Neoteleostei</taxon>
        <taxon>Acanthomorphata</taxon>
        <taxon>Gobiaria</taxon>
        <taxon>Gobiiformes</taxon>
        <taxon>Gobioidei</taxon>
        <taxon>Gobiidae</taxon>
        <taxon>Gobionellinae</taxon>
        <taxon>Mugilogobius</taxon>
    </lineage>
</organism>
<comment type="similarity">
    <text evidence="1 6">Belongs to the annexin family.</text>
</comment>
<evidence type="ECO:0000313" key="9">
    <source>
        <dbReference type="Proteomes" id="UP001460270"/>
    </source>
</evidence>
<evidence type="ECO:0000256" key="7">
    <source>
        <dbReference type="SAM" id="MobiDB-lite"/>
    </source>
</evidence>
<evidence type="ECO:0000256" key="1">
    <source>
        <dbReference type="ARBA" id="ARBA00007831"/>
    </source>
</evidence>
<feature type="region of interest" description="Disordered" evidence="7">
    <location>
        <begin position="1"/>
        <end position="41"/>
    </location>
</feature>
<dbReference type="GO" id="GO:0012506">
    <property type="term" value="C:vesicle membrane"/>
    <property type="evidence" value="ECO:0007669"/>
    <property type="project" value="TreeGrafter"/>
</dbReference>
<evidence type="ECO:0000313" key="8">
    <source>
        <dbReference type="EMBL" id="KAK7922190.1"/>
    </source>
</evidence>
<dbReference type="PANTHER" id="PTHR10502">
    <property type="entry name" value="ANNEXIN"/>
    <property type="match status" value="1"/>
</dbReference>
<dbReference type="EMBL" id="JBBPFD010000006">
    <property type="protein sequence ID" value="KAK7922190.1"/>
    <property type="molecule type" value="Genomic_DNA"/>
</dbReference>
<dbReference type="GO" id="GO:0005737">
    <property type="term" value="C:cytoplasm"/>
    <property type="evidence" value="ECO:0007669"/>
    <property type="project" value="TreeGrafter"/>
</dbReference>
<evidence type="ECO:0000256" key="6">
    <source>
        <dbReference type="RuleBase" id="RU003540"/>
    </source>
</evidence>
<keyword evidence="3 6" id="KW-0106">Calcium</keyword>
<dbReference type="GO" id="GO:0050819">
    <property type="term" value="P:negative regulation of coagulation"/>
    <property type="evidence" value="ECO:0007669"/>
    <property type="project" value="InterPro"/>
</dbReference>
<dbReference type="InterPro" id="IPR001464">
    <property type="entry name" value="Annexin"/>
</dbReference>
<dbReference type="InterPro" id="IPR037104">
    <property type="entry name" value="Annexin_sf"/>
</dbReference>
<accession>A0AAW0PL18</accession>
<keyword evidence="2 6" id="KW-0677">Repeat</keyword>
<comment type="caution">
    <text evidence="8">The sequence shown here is derived from an EMBL/GenBank/DDBJ whole genome shotgun (WGS) entry which is preliminary data.</text>
</comment>
<dbReference type="FunFam" id="1.10.220.10:FF:000004">
    <property type="entry name" value="Annexin"/>
    <property type="match status" value="1"/>
</dbReference>
<dbReference type="PROSITE" id="PS51897">
    <property type="entry name" value="ANNEXIN_2"/>
    <property type="match status" value="4"/>
</dbReference>
<dbReference type="InterPro" id="IPR002392">
    <property type="entry name" value="ANX5"/>
</dbReference>
<reference evidence="9" key="1">
    <citation type="submission" date="2024-04" db="EMBL/GenBank/DDBJ databases">
        <title>Salinicola lusitanus LLJ914,a marine bacterium isolated from the Okinawa Trough.</title>
        <authorList>
            <person name="Li J."/>
        </authorList>
    </citation>
    <scope>NUCLEOTIDE SEQUENCE [LARGE SCALE GENOMIC DNA]</scope>
</reference>
<evidence type="ECO:0000256" key="3">
    <source>
        <dbReference type="ARBA" id="ARBA00022837"/>
    </source>
</evidence>
<protein>
    <recommendedName>
        <fullName evidence="6">Annexin</fullName>
    </recommendedName>
</protein>
<dbReference type="FunFam" id="1.10.220.10:FF:000002">
    <property type="entry name" value="Annexin"/>
    <property type="match status" value="1"/>
</dbReference>
<keyword evidence="9" id="KW-1185">Reference proteome</keyword>
<dbReference type="PANTHER" id="PTHR10502:SF135">
    <property type="entry name" value="ANNEXIN"/>
    <property type="match status" value="1"/>
</dbReference>